<dbReference type="InterPro" id="IPR009081">
    <property type="entry name" value="PP-bd_ACP"/>
</dbReference>
<keyword evidence="2" id="KW-0597">Phosphoprotein</keyword>
<dbReference type="InterPro" id="IPR020806">
    <property type="entry name" value="PKS_PP-bd"/>
</dbReference>
<dbReference type="Proteomes" id="UP000198420">
    <property type="component" value="Unassembled WGS sequence"/>
</dbReference>
<sequence>MAQERPITLTDLVLVLRDCAGEDEGVDLAGDIADRAFTDLGYDSVAMMEVSARMVERFGLELDEDRLFTLGTPAEMLRCLNQAAAGDGEARR</sequence>
<evidence type="ECO:0000256" key="1">
    <source>
        <dbReference type="ARBA" id="ARBA00022450"/>
    </source>
</evidence>
<dbReference type="InterPro" id="IPR036736">
    <property type="entry name" value="ACP-like_sf"/>
</dbReference>
<evidence type="ECO:0000313" key="5">
    <source>
        <dbReference type="Proteomes" id="UP000198420"/>
    </source>
</evidence>
<dbReference type="PROSITE" id="PS50075">
    <property type="entry name" value="CARRIER"/>
    <property type="match status" value="1"/>
</dbReference>
<dbReference type="Pfam" id="PF00550">
    <property type="entry name" value="PP-binding"/>
    <property type="match status" value="1"/>
</dbReference>
<keyword evidence="5" id="KW-1185">Reference proteome</keyword>
<dbReference type="SUPFAM" id="SSF47336">
    <property type="entry name" value="ACP-like"/>
    <property type="match status" value="1"/>
</dbReference>
<feature type="domain" description="Carrier" evidence="3">
    <location>
        <begin position="6"/>
        <end position="84"/>
    </location>
</feature>
<dbReference type="GO" id="GO:0031177">
    <property type="term" value="F:phosphopantetheine binding"/>
    <property type="evidence" value="ECO:0007669"/>
    <property type="project" value="InterPro"/>
</dbReference>
<dbReference type="EMBL" id="FZNP01000011">
    <property type="protein sequence ID" value="SNS12078.1"/>
    <property type="molecule type" value="Genomic_DNA"/>
</dbReference>
<dbReference type="OrthoDB" id="3537906at2"/>
<protein>
    <submittedName>
        <fullName evidence="4">Act minimal PKS acyl carrier protein</fullName>
    </submittedName>
</protein>
<organism evidence="4 5">
    <name type="scientific">Actinomadura mexicana</name>
    <dbReference type="NCBI Taxonomy" id="134959"/>
    <lineage>
        <taxon>Bacteria</taxon>
        <taxon>Bacillati</taxon>
        <taxon>Actinomycetota</taxon>
        <taxon>Actinomycetes</taxon>
        <taxon>Streptosporangiales</taxon>
        <taxon>Thermomonosporaceae</taxon>
        <taxon>Actinomadura</taxon>
    </lineage>
</organism>
<dbReference type="SMART" id="SM00823">
    <property type="entry name" value="PKS_PP"/>
    <property type="match status" value="1"/>
</dbReference>
<evidence type="ECO:0000256" key="2">
    <source>
        <dbReference type="ARBA" id="ARBA00022553"/>
    </source>
</evidence>
<evidence type="ECO:0000259" key="3">
    <source>
        <dbReference type="PROSITE" id="PS50075"/>
    </source>
</evidence>
<dbReference type="InterPro" id="IPR006162">
    <property type="entry name" value="Ppantetheine_attach_site"/>
</dbReference>
<proteinExistence type="predicted"/>
<keyword evidence="1" id="KW-0596">Phosphopantetheine</keyword>
<dbReference type="PROSITE" id="PS00012">
    <property type="entry name" value="PHOSPHOPANTETHEINE"/>
    <property type="match status" value="1"/>
</dbReference>
<dbReference type="Gene3D" id="1.10.1200.10">
    <property type="entry name" value="ACP-like"/>
    <property type="match status" value="1"/>
</dbReference>
<dbReference type="RefSeq" id="WP_089314645.1">
    <property type="nucleotide sequence ID" value="NZ_FZNP01000011.1"/>
</dbReference>
<dbReference type="AlphaFoldDB" id="A0A239BXC5"/>
<name>A0A239BXC5_9ACTN</name>
<accession>A0A239BXC5</accession>
<gene>
    <name evidence="4" type="ORF">SAMN06265355_111139</name>
</gene>
<reference evidence="5" key="1">
    <citation type="submission" date="2017-06" db="EMBL/GenBank/DDBJ databases">
        <authorList>
            <person name="Varghese N."/>
            <person name="Submissions S."/>
        </authorList>
    </citation>
    <scope>NUCLEOTIDE SEQUENCE [LARGE SCALE GENOMIC DNA]</scope>
    <source>
        <strain evidence="5">DSM 44485</strain>
    </source>
</reference>
<evidence type="ECO:0000313" key="4">
    <source>
        <dbReference type="EMBL" id="SNS12078.1"/>
    </source>
</evidence>